<keyword evidence="6" id="KW-1185">Reference proteome</keyword>
<evidence type="ECO:0000256" key="3">
    <source>
        <dbReference type="ARBA" id="ARBA00022679"/>
    </source>
</evidence>
<dbReference type="Pfam" id="PF02458">
    <property type="entry name" value="Transferase"/>
    <property type="match status" value="1"/>
</dbReference>
<accession>A0A6A6DI45</accession>
<reference evidence="5" key="1">
    <citation type="journal article" date="2020" name="Stud. Mycol.">
        <title>101 Dothideomycetes genomes: a test case for predicting lifestyles and emergence of pathogens.</title>
        <authorList>
            <person name="Haridas S."/>
            <person name="Albert R."/>
            <person name="Binder M."/>
            <person name="Bloem J."/>
            <person name="Labutti K."/>
            <person name="Salamov A."/>
            <person name="Andreopoulos B."/>
            <person name="Baker S."/>
            <person name="Barry K."/>
            <person name="Bills G."/>
            <person name="Bluhm B."/>
            <person name="Cannon C."/>
            <person name="Castanera R."/>
            <person name="Culley D."/>
            <person name="Daum C."/>
            <person name="Ezra D."/>
            <person name="Gonzalez J."/>
            <person name="Henrissat B."/>
            <person name="Kuo A."/>
            <person name="Liang C."/>
            <person name="Lipzen A."/>
            <person name="Lutzoni F."/>
            <person name="Magnuson J."/>
            <person name="Mondo S."/>
            <person name="Nolan M."/>
            <person name="Ohm R."/>
            <person name="Pangilinan J."/>
            <person name="Park H.-J."/>
            <person name="Ramirez L."/>
            <person name="Alfaro M."/>
            <person name="Sun H."/>
            <person name="Tritt A."/>
            <person name="Yoshinaga Y."/>
            <person name="Zwiers L.-H."/>
            <person name="Turgeon B."/>
            <person name="Goodwin S."/>
            <person name="Spatafora J."/>
            <person name="Crous P."/>
            <person name="Grigoriev I."/>
        </authorList>
    </citation>
    <scope>NUCLEOTIDE SEQUENCE</scope>
    <source>
        <strain evidence="5">CBS 207.26</strain>
    </source>
</reference>
<keyword evidence="3" id="KW-0808">Transferase</keyword>
<comment type="pathway">
    <text evidence="1">Secondary metabolite biosynthesis.</text>
</comment>
<dbReference type="GO" id="GO:0016746">
    <property type="term" value="F:acyltransferase activity"/>
    <property type="evidence" value="ECO:0007669"/>
    <property type="project" value="UniProtKB-KW"/>
</dbReference>
<dbReference type="InterPro" id="IPR051283">
    <property type="entry name" value="Sec_Metabolite_Acyltrans"/>
</dbReference>
<protein>
    <recommendedName>
        <fullName evidence="7">LysR family regulatory protein</fullName>
    </recommendedName>
</protein>
<name>A0A6A6DI45_9PEZI</name>
<dbReference type="PANTHER" id="PTHR31896">
    <property type="entry name" value="FAMILY REGULATORY PROTEIN, PUTATIVE (AFU_ORTHOLOGUE AFUA_3G14730)-RELATED"/>
    <property type="match status" value="1"/>
</dbReference>
<evidence type="ECO:0000313" key="5">
    <source>
        <dbReference type="EMBL" id="KAF2179167.1"/>
    </source>
</evidence>
<comment type="similarity">
    <text evidence="2">Belongs to the plant acyltransferase family.</text>
</comment>
<dbReference type="Proteomes" id="UP000800200">
    <property type="component" value="Unassembled WGS sequence"/>
</dbReference>
<evidence type="ECO:0000256" key="1">
    <source>
        <dbReference type="ARBA" id="ARBA00005179"/>
    </source>
</evidence>
<dbReference type="EMBL" id="ML994669">
    <property type="protein sequence ID" value="KAF2179167.1"/>
    <property type="molecule type" value="Genomic_DNA"/>
</dbReference>
<dbReference type="OrthoDB" id="21502at2759"/>
<evidence type="ECO:0008006" key="7">
    <source>
        <dbReference type="Google" id="ProtNLM"/>
    </source>
</evidence>
<proteinExistence type="inferred from homology"/>
<evidence type="ECO:0000313" key="6">
    <source>
        <dbReference type="Proteomes" id="UP000800200"/>
    </source>
</evidence>
<organism evidence="5 6">
    <name type="scientific">Zopfia rhizophila CBS 207.26</name>
    <dbReference type="NCBI Taxonomy" id="1314779"/>
    <lineage>
        <taxon>Eukaryota</taxon>
        <taxon>Fungi</taxon>
        <taxon>Dikarya</taxon>
        <taxon>Ascomycota</taxon>
        <taxon>Pezizomycotina</taxon>
        <taxon>Dothideomycetes</taxon>
        <taxon>Dothideomycetes incertae sedis</taxon>
        <taxon>Zopfiaceae</taxon>
        <taxon>Zopfia</taxon>
    </lineage>
</organism>
<dbReference type="AlphaFoldDB" id="A0A6A6DI45"/>
<dbReference type="InterPro" id="IPR023213">
    <property type="entry name" value="CAT-like_dom_sf"/>
</dbReference>
<keyword evidence="4" id="KW-0012">Acyltransferase</keyword>
<sequence>MFGLFGASSAHEPGDANKPANRVVPLHFFDDGPLWRAFILYSMFVFDHVLDAERLRTSLERLVHKDGWWKLGARLRRNKNGELEYHIPAAFTTERSALAYSHIEYNVDAADHPLASRLPKASTKPAIVGDPDEFHDHMRPAGSPMKLNDYINADRPQLGLHIVSFKDTTFVSLYWPHTLCDAMGKKAILDAWSLIIQGREDEVRAPHGAEFDPFTKLGTNPTEEFKLAPRRMGTFELVGYGLGQVLDFIRKQENRMVCVPPSFLEKLRESAIADLAGAQENNNGEKPFLTEGDVLCAWWTRLAITHLPRDSSRTVVLSNAYCLRKVLRQDLIPEGAPYVSNAIGFINVLLPVKDIVKKPLSYVAKSIRTAIAELGTRPQVETFFAMVRESQAKLPPFFGHRNMHMITYSNWTRVNLFEVDFSAAVVGGAPGEKVAKPRYIQNNQFGLILPNGFPIIGKDNDGNYWLSGYMNKAHWAKIGELLAQEV</sequence>
<gene>
    <name evidence="5" type="ORF">K469DRAFT_741698</name>
</gene>
<evidence type="ECO:0000256" key="4">
    <source>
        <dbReference type="ARBA" id="ARBA00023315"/>
    </source>
</evidence>
<evidence type="ECO:0000256" key="2">
    <source>
        <dbReference type="ARBA" id="ARBA00009861"/>
    </source>
</evidence>
<dbReference type="PANTHER" id="PTHR31896:SF69">
    <property type="entry name" value="FAMILY REGULATORY PROTEIN, PUTATIVE (AFU_ORTHOLOGUE AFUA_3G14730)-RELATED"/>
    <property type="match status" value="1"/>
</dbReference>
<dbReference type="Gene3D" id="3.30.559.10">
    <property type="entry name" value="Chloramphenicol acetyltransferase-like domain"/>
    <property type="match status" value="2"/>
</dbReference>